<name>A0A9W4DPH1_9ACTN</name>
<gene>
    <name evidence="2" type="ORF">SCOCK_1020001</name>
</gene>
<keyword evidence="3" id="KW-1185">Reference proteome</keyword>
<dbReference type="AlphaFoldDB" id="A0A9W4DPH1"/>
<feature type="region of interest" description="Disordered" evidence="1">
    <location>
        <begin position="240"/>
        <end position="268"/>
    </location>
</feature>
<reference evidence="2" key="1">
    <citation type="submission" date="2021-05" db="EMBL/GenBank/DDBJ databases">
        <authorList>
            <person name="Arsene-Ploetze F."/>
        </authorList>
    </citation>
    <scope>NUCLEOTIDE SEQUENCE</scope>
    <source>
        <strain evidence="2">DSM 42138</strain>
    </source>
</reference>
<evidence type="ECO:0000256" key="1">
    <source>
        <dbReference type="SAM" id="MobiDB-lite"/>
    </source>
</evidence>
<sequence>MTGRGRSRRMGRSMGGRGGPASFLAGGHRRVPAFRVVGLLGAHQRESKTVHAVSGGDGGHHRAFTRLTQPLLVGSEVGMMLGDTRAERDGGLAQFHRADLAYPGRTAPSRGFVTGRRQTGVPPGGVRVLESVRVAERGPVVGGRHRAYPRNRQQYPGGRARQQCRQLVVGDRQVLQQRLVLGALTDQQAGSDCTRGLGHAHRIPRGGDDLGRFRTEHPPAMGGCVPHQGRDIEFGDAGRVRHRGQQHAQGRGLQPAGEAASQTGEGGVRQSVNLSAESLDGLQFPTPVGYPGPLLGHRRLLRSQRPSLPADEQLGHGHAVTQIGLDPGLPHLPPSQLDLVRIQLDHVEAPFTQGSCQGPMVVARGFDSDPHAGRIPVVDRRPDGQFEDPGPRQGQLEVDRRADDLAAMIGDQTHRTVLANIHGNDQTPPLREITHSRHVLGLGSASDEIHHHAPPRVTGDDIRPPLSGSVVPTREPL</sequence>
<dbReference type="Proteomes" id="UP001152519">
    <property type="component" value="Unassembled WGS sequence"/>
</dbReference>
<protein>
    <submittedName>
        <fullName evidence="2">Uncharacterized protein</fullName>
    </submittedName>
</protein>
<feature type="region of interest" description="Disordered" evidence="1">
    <location>
        <begin position="1"/>
        <end position="26"/>
    </location>
</feature>
<evidence type="ECO:0000313" key="2">
    <source>
        <dbReference type="EMBL" id="CAG6391161.1"/>
    </source>
</evidence>
<dbReference type="EMBL" id="CAJSLV010000005">
    <property type="protein sequence ID" value="CAG6391161.1"/>
    <property type="molecule type" value="Genomic_DNA"/>
</dbReference>
<feature type="compositionally biased region" description="Basic residues" evidence="1">
    <location>
        <begin position="1"/>
        <end position="11"/>
    </location>
</feature>
<accession>A0A9W4DPH1</accession>
<proteinExistence type="predicted"/>
<feature type="region of interest" description="Disordered" evidence="1">
    <location>
        <begin position="446"/>
        <end position="477"/>
    </location>
</feature>
<organism evidence="2 3">
    <name type="scientific">Actinacidiphila cocklensis</name>
    <dbReference type="NCBI Taxonomy" id="887465"/>
    <lineage>
        <taxon>Bacteria</taxon>
        <taxon>Bacillati</taxon>
        <taxon>Actinomycetota</taxon>
        <taxon>Actinomycetes</taxon>
        <taxon>Kitasatosporales</taxon>
        <taxon>Streptomycetaceae</taxon>
        <taxon>Actinacidiphila</taxon>
    </lineage>
</organism>
<comment type="caution">
    <text evidence="2">The sequence shown here is derived from an EMBL/GenBank/DDBJ whole genome shotgun (WGS) entry which is preliminary data.</text>
</comment>
<evidence type="ECO:0000313" key="3">
    <source>
        <dbReference type="Proteomes" id="UP001152519"/>
    </source>
</evidence>